<protein>
    <submittedName>
        <fullName evidence="1">Uncharacterized protein</fullName>
    </submittedName>
</protein>
<sequence length="30" mass="3415">MHLVETELRNLDSLEIEFFINVLCLAASHG</sequence>
<dbReference type="AlphaFoldDB" id="W6M2C9"/>
<name>W6M2C9_9GAMM</name>
<evidence type="ECO:0000313" key="2">
    <source>
        <dbReference type="Proteomes" id="UP000035760"/>
    </source>
</evidence>
<organism evidence="1 2">
    <name type="scientific">Candidatus Competibacter denitrificans Run_A_D11</name>
    <dbReference type="NCBI Taxonomy" id="1400863"/>
    <lineage>
        <taxon>Bacteria</taxon>
        <taxon>Pseudomonadati</taxon>
        <taxon>Pseudomonadota</taxon>
        <taxon>Gammaproteobacteria</taxon>
        <taxon>Candidatus Competibacteraceae</taxon>
        <taxon>Candidatus Competibacter</taxon>
    </lineage>
</organism>
<reference evidence="1" key="1">
    <citation type="submission" date="2013-07" db="EMBL/GenBank/DDBJ databases">
        <authorList>
            <person name="McIlroy S."/>
        </authorList>
    </citation>
    <scope>NUCLEOTIDE SEQUENCE [LARGE SCALE GENOMIC DNA]</scope>
    <source>
        <strain evidence="1">Run_A_D11</strain>
    </source>
</reference>
<reference evidence="1" key="2">
    <citation type="submission" date="2014-03" db="EMBL/GenBank/DDBJ databases">
        <title>Candidatus Competibacter-lineage genomes retrieved from metagenomes reveal functional metabolic diversity.</title>
        <authorList>
            <person name="McIlroy S.J."/>
            <person name="Albertsen M."/>
            <person name="Andresen E.K."/>
            <person name="Saunders A.M."/>
            <person name="Kristiansen R."/>
            <person name="Stokholm-Bjerregaard M."/>
            <person name="Nielsen K.L."/>
            <person name="Nielsen P.H."/>
        </authorList>
    </citation>
    <scope>NUCLEOTIDE SEQUENCE</scope>
    <source>
        <strain evidence="1">Run_A_D11</strain>
    </source>
</reference>
<dbReference type="Proteomes" id="UP000035760">
    <property type="component" value="Unassembled WGS sequence"/>
</dbReference>
<proteinExistence type="predicted"/>
<dbReference type="EMBL" id="CBTJ020000024">
    <property type="protein sequence ID" value="CDI01632.1"/>
    <property type="molecule type" value="Genomic_DNA"/>
</dbReference>
<accession>W6M2C9</accession>
<evidence type="ECO:0000313" key="1">
    <source>
        <dbReference type="EMBL" id="CDI01632.1"/>
    </source>
</evidence>
<gene>
    <name evidence="1" type="ORF">BN873_190026</name>
</gene>
<keyword evidence="2" id="KW-1185">Reference proteome</keyword>
<comment type="caution">
    <text evidence="1">The sequence shown here is derived from an EMBL/GenBank/DDBJ whole genome shotgun (WGS) entry which is preliminary data.</text>
</comment>